<dbReference type="GO" id="GO:0006265">
    <property type="term" value="P:DNA topological change"/>
    <property type="evidence" value="ECO:0007669"/>
    <property type="project" value="InterPro"/>
</dbReference>
<accession>X1SL53</accession>
<dbReference type="Gene3D" id="1.10.460.10">
    <property type="entry name" value="Topoisomerase I, domain 2"/>
    <property type="match status" value="1"/>
</dbReference>
<proteinExistence type="predicted"/>
<keyword evidence="3" id="KW-0413">Isomerase</keyword>
<dbReference type="CDD" id="cd00186">
    <property type="entry name" value="TOP1Ac"/>
    <property type="match status" value="1"/>
</dbReference>
<dbReference type="EMBL" id="BARW01023274">
    <property type="protein sequence ID" value="GAI93802.1"/>
    <property type="molecule type" value="Genomic_DNA"/>
</dbReference>
<dbReference type="AlphaFoldDB" id="X1SL53"/>
<name>X1SL53_9ZZZZ</name>
<gene>
    <name evidence="5" type="ORF">S12H4_38636</name>
</gene>
<organism evidence="5">
    <name type="scientific">marine sediment metagenome</name>
    <dbReference type="NCBI Taxonomy" id="412755"/>
    <lineage>
        <taxon>unclassified sequences</taxon>
        <taxon>metagenomes</taxon>
        <taxon>ecological metagenomes</taxon>
    </lineage>
</organism>
<evidence type="ECO:0000256" key="1">
    <source>
        <dbReference type="ARBA" id="ARBA00023029"/>
    </source>
</evidence>
<dbReference type="PRINTS" id="PR00417">
    <property type="entry name" value="PRTPISMRASEI"/>
</dbReference>
<dbReference type="GO" id="GO:0003917">
    <property type="term" value="F:DNA topoisomerase type I (single strand cut, ATP-independent) activity"/>
    <property type="evidence" value="ECO:0007669"/>
    <property type="project" value="InterPro"/>
</dbReference>
<evidence type="ECO:0000313" key="5">
    <source>
        <dbReference type="EMBL" id="GAI93802.1"/>
    </source>
</evidence>
<feature type="domain" description="Topo IA-type catalytic" evidence="4">
    <location>
        <begin position="1"/>
        <end position="266"/>
    </location>
</feature>
<dbReference type="PROSITE" id="PS00396">
    <property type="entry name" value="TOPO_IA_1"/>
    <property type="match status" value="1"/>
</dbReference>
<dbReference type="InterPro" id="IPR013824">
    <property type="entry name" value="Topo_IA_cen_sub1"/>
</dbReference>
<dbReference type="InterPro" id="IPR013826">
    <property type="entry name" value="Topo_IA_cen_sub3"/>
</dbReference>
<evidence type="ECO:0000256" key="2">
    <source>
        <dbReference type="ARBA" id="ARBA00023125"/>
    </source>
</evidence>
<keyword evidence="1" id="KW-0799">Topoisomerase</keyword>
<dbReference type="InterPro" id="IPR000380">
    <property type="entry name" value="Topo_IA"/>
</dbReference>
<evidence type="ECO:0000256" key="3">
    <source>
        <dbReference type="ARBA" id="ARBA00023235"/>
    </source>
</evidence>
<dbReference type="SMART" id="SM00437">
    <property type="entry name" value="TOP1Ac"/>
    <property type="match status" value="1"/>
</dbReference>
<evidence type="ECO:0000259" key="4">
    <source>
        <dbReference type="PROSITE" id="PS52039"/>
    </source>
</evidence>
<reference evidence="5" key="1">
    <citation type="journal article" date="2014" name="Front. Microbiol.">
        <title>High frequency of phylogenetically diverse reductive dehalogenase-homologous genes in deep subseafloor sedimentary metagenomes.</title>
        <authorList>
            <person name="Kawai M."/>
            <person name="Futagami T."/>
            <person name="Toyoda A."/>
            <person name="Takaki Y."/>
            <person name="Nishi S."/>
            <person name="Hori S."/>
            <person name="Arai W."/>
            <person name="Tsubouchi T."/>
            <person name="Morono Y."/>
            <person name="Uchiyama I."/>
            <person name="Ito T."/>
            <person name="Fujiyama A."/>
            <person name="Inagaki F."/>
            <person name="Takami H."/>
        </authorList>
    </citation>
    <scope>NUCLEOTIDE SEQUENCE</scope>
    <source>
        <strain evidence="5">Expedition CK06-06</strain>
    </source>
</reference>
<dbReference type="PANTHER" id="PTHR42785:SF1">
    <property type="entry name" value="DNA TOPOISOMERASE"/>
    <property type="match status" value="1"/>
</dbReference>
<dbReference type="PANTHER" id="PTHR42785">
    <property type="entry name" value="DNA TOPOISOMERASE, TYPE IA, CORE"/>
    <property type="match status" value="1"/>
</dbReference>
<keyword evidence="2" id="KW-0238">DNA-binding</keyword>
<dbReference type="InterPro" id="IPR003602">
    <property type="entry name" value="Topo_IA_DNA-bd_dom"/>
</dbReference>
<dbReference type="Gene3D" id="1.10.290.10">
    <property type="entry name" value="Topoisomerase I, domain 4"/>
    <property type="match status" value="1"/>
</dbReference>
<dbReference type="InterPro" id="IPR023405">
    <property type="entry name" value="Topo_IA_core_domain"/>
</dbReference>
<dbReference type="InterPro" id="IPR023406">
    <property type="entry name" value="Topo_IA_AS"/>
</dbReference>
<dbReference type="GO" id="GO:0003677">
    <property type="term" value="F:DNA binding"/>
    <property type="evidence" value="ECO:0007669"/>
    <property type="project" value="UniProtKB-KW"/>
</dbReference>
<protein>
    <recommendedName>
        <fullName evidence="4">Topo IA-type catalytic domain-containing protein</fullName>
    </recommendedName>
</protein>
<comment type="caution">
    <text evidence="5">The sequence shown here is derived from an EMBL/GenBank/DDBJ whole genome shotgun (WGS) entry which is preliminary data.</text>
</comment>
<dbReference type="SUPFAM" id="SSF56712">
    <property type="entry name" value="Prokaryotic type I DNA topoisomerase"/>
    <property type="match status" value="1"/>
</dbReference>
<feature type="non-terminal residue" evidence="5">
    <location>
        <position position="1"/>
    </location>
</feature>
<dbReference type="InterPro" id="IPR013497">
    <property type="entry name" value="Topo_IA_cen"/>
</dbReference>
<dbReference type="Pfam" id="PF01131">
    <property type="entry name" value="Topoisom_bac"/>
    <property type="match status" value="1"/>
</dbReference>
<sequence length="266" mass="29925">VTRQPAPPFITSTLQQEAWRKLHFSARQTMAIAQQLYEGLSIGGEGRVGLITYMRTDSTRVARSAIVETREVITKKYGSQFIPPHARSFIGRVKGAQEAHEAIRPTRIRREPSLIKSHLTAAQFRLYEIIWKRMVASQMSAALFNNTTVDIKARCTASRTDYLFRTSCSVNTFPGFIILYTEGKDEAEREEGKSSLLPQLEKGDGLALLGLFPEQHFTQPPPHFTEATLIKMLEQWGIGRPSTYAPILSTIQARDYVTRAKGSLQP</sequence>
<feature type="non-terminal residue" evidence="5">
    <location>
        <position position="266"/>
    </location>
</feature>
<dbReference type="PROSITE" id="PS52039">
    <property type="entry name" value="TOPO_IA_2"/>
    <property type="match status" value="1"/>
</dbReference>